<evidence type="ECO:0000313" key="3">
    <source>
        <dbReference type="Proteomes" id="UP001239994"/>
    </source>
</evidence>
<reference evidence="2" key="1">
    <citation type="submission" date="2023-03" db="EMBL/GenBank/DDBJ databases">
        <title>Electrophorus voltai genome.</title>
        <authorList>
            <person name="Bian C."/>
        </authorList>
    </citation>
    <scope>NUCLEOTIDE SEQUENCE</scope>
    <source>
        <strain evidence="2">CB-2022</strain>
        <tissue evidence="2">Muscle</tissue>
    </source>
</reference>
<dbReference type="Pfam" id="PF00078">
    <property type="entry name" value="RVT_1"/>
    <property type="match status" value="1"/>
</dbReference>
<feature type="non-terminal residue" evidence="2">
    <location>
        <position position="1"/>
    </location>
</feature>
<feature type="domain" description="Reverse transcriptase" evidence="1">
    <location>
        <begin position="62"/>
        <end position="184"/>
    </location>
</feature>
<organism evidence="2 3">
    <name type="scientific">Electrophorus voltai</name>
    <dbReference type="NCBI Taxonomy" id="2609070"/>
    <lineage>
        <taxon>Eukaryota</taxon>
        <taxon>Metazoa</taxon>
        <taxon>Chordata</taxon>
        <taxon>Craniata</taxon>
        <taxon>Vertebrata</taxon>
        <taxon>Euteleostomi</taxon>
        <taxon>Actinopterygii</taxon>
        <taxon>Neopterygii</taxon>
        <taxon>Teleostei</taxon>
        <taxon>Ostariophysi</taxon>
        <taxon>Gymnotiformes</taxon>
        <taxon>Gymnotoidei</taxon>
        <taxon>Gymnotidae</taxon>
        <taxon>Electrophorus</taxon>
    </lineage>
</organism>
<comment type="caution">
    <text evidence="2">The sequence shown here is derived from an EMBL/GenBank/DDBJ whole genome shotgun (WGS) entry which is preliminary data.</text>
</comment>
<evidence type="ECO:0000313" key="2">
    <source>
        <dbReference type="EMBL" id="KAK1804950.1"/>
    </source>
</evidence>
<accession>A0AAD8ZWZ5</accession>
<dbReference type="PANTHER" id="PTHR47510:SF3">
    <property type="entry name" value="ENDO_EXONUCLEASE_PHOSPHATASE DOMAIN-CONTAINING PROTEIN"/>
    <property type="match status" value="1"/>
</dbReference>
<dbReference type="InterPro" id="IPR000477">
    <property type="entry name" value="RT_dom"/>
</dbReference>
<evidence type="ECO:0000259" key="1">
    <source>
        <dbReference type="Pfam" id="PF00078"/>
    </source>
</evidence>
<keyword evidence="3" id="KW-1185">Reference proteome</keyword>
<dbReference type="PANTHER" id="PTHR47510">
    <property type="entry name" value="REVERSE TRANSCRIPTASE DOMAIN-CONTAINING PROTEIN"/>
    <property type="match status" value="1"/>
</dbReference>
<proteinExistence type="predicted"/>
<dbReference type="EMBL" id="JAROKS010000003">
    <property type="protein sequence ID" value="KAK1804950.1"/>
    <property type="molecule type" value="Genomic_DNA"/>
</dbReference>
<name>A0AAD8ZWZ5_9TELE</name>
<dbReference type="CDD" id="cd01650">
    <property type="entry name" value="RT_nLTR_like"/>
    <property type="match status" value="1"/>
</dbReference>
<protein>
    <recommendedName>
        <fullName evidence="1">Reverse transcriptase domain-containing protein</fullName>
    </recommendedName>
</protein>
<gene>
    <name evidence="2" type="ORF">P4O66_019325</name>
</gene>
<dbReference type="AlphaFoldDB" id="A0AAD8ZWZ5"/>
<dbReference type="Proteomes" id="UP001239994">
    <property type="component" value="Unassembled WGS sequence"/>
</dbReference>
<sequence>SDVRRVFKRVNTRKAVGPDSICGRVLKACTDQLAPVFTYIFKLSLTLCIVPSSFKRSTIVPIPKKPRPSGLNDYRPVALKSVVMKCFEKLVRDFITSSLPASMDPLQFAYRHNHSTDDAIAHLLYTTLTHLHKGRGNYVKMLFVDYSSAFNTIIPSLLTTKLEDLGLHTSLCDWISNFLTDRPQSVLSTSSSTIIVKFADDTVVMGLISDNDKRAYLEEIKHLENWCQENNLLLNVRPVLVPPYQLPGKEGPSVSLPPQMPKRLQTALQGTAEILHLESILTGNITVWFGNSTKQDRQALQRVVCSAECITHTELPDLQTIYYKRCQTKARRIVKDPTHPNKRLLSLLRSGKHFRSLKTKTERLKRSVFPQAIRVLNQGN</sequence>